<reference evidence="4 5" key="1">
    <citation type="submission" date="2018-04" db="EMBL/GenBank/DDBJ databases">
        <title>Adhaeribacter sp. HMF7616 genome sequencing and assembly.</title>
        <authorList>
            <person name="Kang H."/>
            <person name="Kang J."/>
            <person name="Cha I."/>
            <person name="Kim H."/>
            <person name="Joh K."/>
        </authorList>
    </citation>
    <scope>NUCLEOTIDE SEQUENCE [LARGE SCALE GENOMIC DNA]</scope>
    <source>
        <strain evidence="4 5">HMF7616</strain>
    </source>
</reference>
<dbReference type="AlphaFoldDB" id="A0A369QR56"/>
<dbReference type="SUPFAM" id="SSF49764">
    <property type="entry name" value="HSP20-like chaperones"/>
    <property type="match status" value="1"/>
</dbReference>
<dbReference type="EMBL" id="QASA01000001">
    <property type="protein sequence ID" value="RDC65786.1"/>
    <property type="molecule type" value="Genomic_DNA"/>
</dbReference>
<dbReference type="Proteomes" id="UP000253919">
    <property type="component" value="Unassembled WGS sequence"/>
</dbReference>
<evidence type="ECO:0000256" key="1">
    <source>
        <dbReference type="PROSITE-ProRule" id="PRU00285"/>
    </source>
</evidence>
<evidence type="ECO:0000313" key="4">
    <source>
        <dbReference type="EMBL" id="RDC65786.1"/>
    </source>
</evidence>
<feature type="domain" description="SHSP" evidence="3">
    <location>
        <begin position="36"/>
        <end position="141"/>
    </location>
</feature>
<gene>
    <name evidence="4" type="ORF">AHMF7616_04416</name>
</gene>
<dbReference type="PROSITE" id="PS01031">
    <property type="entry name" value="SHSP"/>
    <property type="match status" value="1"/>
</dbReference>
<comment type="caution">
    <text evidence="4">The sequence shown here is derived from an EMBL/GenBank/DDBJ whole genome shotgun (WGS) entry which is preliminary data.</text>
</comment>
<dbReference type="InterPro" id="IPR002068">
    <property type="entry name" value="A-crystallin/Hsp20_dom"/>
</dbReference>
<comment type="similarity">
    <text evidence="1 2">Belongs to the small heat shock protein (HSP20) family.</text>
</comment>
<dbReference type="InterPro" id="IPR008978">
    <property type="entry name" value="HSP20-like_chaperone"/>
</dbReference>
<accession>A0A369QR56</accession>
<name>A0A369QR56_9BACT</name>
<dbReference type="CDD" id="cd00298">
    <property type="entry name" value="ACD_sHsps_p23-like"/>
    <property type="match status" value="1"/>
</dbReference>
<dbReference type="Gene3D" id="2.60.40.790">
    <property type="match status" value="1"/>
</dbReference>
<keyword evidence="5" id="KW-1185">Reference proteome</keyword>
<protein>
    <recommendedName>
        <fullName evidence="3">SHSP domain-containing protein</fullName>
    </recommendedName>
</protein>
<sequence length="142" mass="16209">MHNTKHNITQEIEMKLIKNKEFLQQIAHQIDVLNTLGGGISLPQVKIDKQEKGAIIRVSIPAVSPEAYHIALDQNQLTIIAAHRFEEDSNSLIPLFSQQFTLPPQVDLSRIDAVYEVQELQVRLPYHTSVYKTRNIDITIKD</sequence>
<evidence type="ECO:0000256" key="2">
    <source>
        <dbReference type="RuleBase" id="RU003616"/>
    </source>
</evidence>
<proteinExistence type="inferred from homology"/>
<evidence type="ECO:0000313" key="5">
    <source>
        <dbReference type="Proteomes" id="UP000253919"/>
    </source>
</evidence>
<dbReference type="Pfam" id="PF00011">
    <property type="entry name" value="HSP20"/>
    <property type="match status" value="1"/>
</dbReference>
<organism evidence="4 5">
    <name type="scientific">Adhaeribacter pallidiroseus</name>
    <dbReference type="NCBI Taxonomy" id="2072847"/>
    <lineage>
        <taxon>Bacteria</taxon>
        <taxon>Pseudomonadati</taxon>
        <taxon>Bacteroidota</taxon>
        <taxon>Cytophagia</taxon>
        <taxon>Cytophagales</taxon>
        <taxon>Hymenobacteraceae</taxon>
        <taxon>Adhaeribacter</taxon>
    </lineage>
</organism>
<evidence type="ECO:0000259" key="3">
    <source>
        <dbReference type="PROSITE" id="PS01031"/>
    </source>
</evidence>